<proteinExistence type="predicted"/>
<reference evidence="1" key="1">
    <citation type="submission" date="2021-06" db="EMBL/GenBank/DDBJ databases">
        <authorList>
            <person name="Kallberg Y."/>
            <person name="Tangrot J."/>
            <person name="Rosling A."/>
        </authorList>
    </citation>
    <scope>NUCLEOTIDE SEQUENCE</scope>
    <source>
        <strain evidence="1">CL356</strain>
    </source>
</reference>
<evidence type="ECO:0000313" key="1">
    <source>
        <dbReference type="EMBL" id="CAG8767028.1"/>
    </source>
</evidence>
<dbReference type="EMBL" id="CAJVPT010062499">
    <property type="protein sequence ID" value="CAG8767028.1"/>
    <property type="molecule type" value="Genomic_DNA"/>
</dbReference>
<accession>A0ACA9QWF7</accession>
<feature type="non-terminal residue" evidence="1">
    <location>
        <position position="1"/>
    </location>
</feature>
<protein>
    <submittedName>
        <fullName evidence="1">7198_t:CDS:1</fullName>
    </submittedName>
</protein>
<organism evidence="1 2">
    <name type="scientific">Acaulospora colombiana</name>
    <dbReference type="NCBI Taxonomy" id="27376"/>
    <lineage>
        <taxon>Eukaryota</taxon>
        <taxon>Fungi</taxon>
        <taxon>Fungi incertae sedis</taxon>
        <taxon>Mucoromycota</taxon>
        <taxon>Glomeromycotina</taxon>
        <taxon>Glomeromycetes</taxon>
        <taxon>Diversisporales</taxon>
        <taxon>Acaulosporaceae</taxon>
        <taxon>Acaulospora</taxon>
    </lineage>
</organism>
<evidence type="ECO:0000313" key="2">
    <source>
        <dbReference type="Proteomes" id="UP000789525"/>
    </source>
</evidence>
<name>A0ACA9QWF7_9GLOM</name>
<feature type="non-terminal residue" evidence="1">
    <location>
        <position position="168"/>
    </location>
</feature>
<sequence>GKANHNLWITRAYVSTTESVVNGRANWNMPKHLARFEFTSSESSPDVLGVRVYAAKNAEGSENADSPSFNDEPFFAIELKNSKIPLPAVPMDTRIMPYDLTLVQPPLRPSEHPEKDGLIGTSAWMTVLPIYKGKIKPAYIRGLLTGGKISNGVDLPDIHPWSTVIHWP</sequence>
<comment type="caution">
    <text evidence="1">The sequence shown here is derived from an EMBL/GenBank/DDBJ whole genome shotgun (WGS) entry which is preliminary data.</text>
</comment>
<gene>
    <name evidence="1" type="ORF">ACOLOM_LOCUS13510</name>
</gene>
<keyword evidence="2" id="KW-1185">Reference proteome</keyword>
<dbReference type="Proteomes" id="UP000789525">
    <property type="component" value="Unassembled WGS sequence"/>
</dbReference>